<evidence type="ECO:0000256" key="4">
    <source>
        <dbReference type="ARBA" id="ARBA00023136"/>
    </source>
</evidence>
<sequence>MDHQMETLGFKSTALLTTGTNLVVNTMEALTVDPRPSEANTLIFHGNQRRMAGNGSDQSCVDFLIAVRLVFGALFVVLGFLGNGATIFVLGREKQKTATVLALLFLAMADLLTVILYGTVNWTSSYIDLTGNRILRMNFKIKISSCVMPFTQAMNLTSVLLTLVVIWQRYIGVCKPHKAKAWISLTKVKIQALSCLCLAILFYLPTFVSVCFWREEMQFQNRSTIFHALYTILYTTVLAYSLSYIIPMAAICFMTVSLIRVMAKMKFQGSKERARMEMNISLVIIVVIFVVCQSFAPARRILRWKYTNYLQSTSCGGELYYFAPFELISVLFSSSANFFVFVMCAKAFRLKVLSCVGRNKVSPEVDGVDP</sequence>
<dbReference type="SUPFAM" id="SSF81321">
    <property type="entry name" value="Family A G protein-coupled receptor-like"/>
    <property type="match status" value="1"/>
</dbReference>
<comment type="subcellular location">
    <subcellularLocation>
        <location evidence="1">Membrane</location>
    </subcellularLocation>
</comment>
<organism evidence="7">
    <name type="scientific">Capitella teleta</name>
    <name type="common">Polychaete worm</name>
    <dbReference type="NCBI Taxonomy" id="283909"/>
    <lineage>
        <taxon>Eukaryota</taxon>
        <taxon>Metazoa</taxon>
        <taxon>Spiralia</taxon>
        <taxon>Lophotrochozoa</taxon>
        <taxon>Annelida</taxon>
        <taxon>Polychaeta</taxon>
        <taxon>Sedentaria</taxon>
        <taxon>Scolecida</taxon>
        <taxon>Capitellidae</taxon>
        <taxon>Capitella</taxon>
    </lineage>
</organism>
<evidence type="ECO:0000256" key="5">
    <source>
        <dbReference type="SAM" id="Phobius"/>
    </source>
</evidence>
<evidence type="ECO:0000256" key="3">
    <source>
        <dbReference type="ARBA" id="ARBA00022989"/>
    </source>
</evidence>
<feature type="transmembrane region" description="Helical" evidence="5">
    <location>
        <begin position="192"/>
        <end position="212"/>
    </location>
</feature>
<dbReference type="EMBL" id="AMQN01006371">
    <property type="status" value="NOT_ANNOTATED_CDS"/>
    <property type="molecule type" value="Genomic_DNA"/>
</dbReference>
<dbReference type="OrthoDB" id="10011262at2759"/>
<feature type="transmembrane region" description="Helical" evidence="5">
    <location>
        <begin position="280"/>
        <end position="299"/>
    </location>
</feature>
<dbReference type="EMBL" id="KB298218">
    <property type="protein sequence ID" value="ELU09401.1"/>
    <property type="molecule type" value="Genomic_DNA"/>
</dbReference>
<dbReference type="PANTHER" id="PTHR46641">
    <property type="entry name" value="FMRFAMIDE RECEPTOR-RELATED"/>
    <property type="match status" value="1"/>
</dbReference>
<dbReference type="GO" id="GO:0016020">
    <property type="term" value="C:membrane"/>
    <property type="evidence" value="ECO:0007669"/>
    <property type="project" value="UniProtKB-SubCell"/>
</dbReference>
<dbReference type="PANTHER" id="PTHR46641:SF2">
    <property type="entry name" value="FMRFAMIDE RECEPTOR"/>
    <property type="match status" value="1"/>
</dbReference>
<dbReference type="PROSITE" id="PS50262">
    <property type="entry name" value="G_PROTEIN_RECEP_F1_2"/>
    <property type="match status" value="1"/>
</dbReference>
<feature type="transmembrane region" description="Helical" evidence="5">
    <location>
        <begin position="232"/>
        <end position="259"/>
    </location>
</feature>
<evidence type="ECO:0000256" key="1">
    <source>
        <dbReference type="ARBA" id="ARBA00004370"/>
    </source>
</evidence>
<evidence type="ECO:0000313" key="8">
    <source>
        <dbReference type="EnsemblMetazoa" id="CapteP201292"/>
    </source>
</evidence>
<keyword evidence="2 5" id="KW-0812">Transmembrane</keyword>
<dbReference type="PRINTS" id="PR00237">
    <property type="entry name" value="GPCRRHODOPSN"/>
</dbReference>
<reference evidence="8" key="3">
    <citation type="submission" date="2015-06" db="UniProtKB">
        <authorList>
            <consortium name="EnsemblMetazoa"/>
        </authorList>
    </citation>
    <scope>IDENTIFICATION</scope>
</reference>
<evidence type="ECO:0000259" key="6">
    <source>
        <dbReference type="PROSITE" id="PS50262"/>
    </source>
</evidence>
<dbReference type="InterPro" id="IPR000276">
    <property type="entry name" value="GPCR_Rhodpsn"/>
</dbReference>
<keyword evidence="3 5" id="KW-1133">Transmembrane helix</keyword>
<dbReference type="Gene3D" id="1.20.1070.10">
    <property type="entry name" value="Rhodopsin 7-helix transmembrane proteins"/>
    <property type="match status" value="1"/>
</dbReference>
<dbReference type="GO" id="GO:0004930">
    <property type="term" value="F:G protein-coupled receptor activity"/>
    <property type="evidence" value="ECO:0007669"/>
    <property type="project" value="InterPro"/>
</dbReference>
<dbReference type="Proteomes" id="UP000014760">
    <property type="component" value="Unassembled WGS sequence"/>
</dbReference>
<keyword evidence="9" id="KW-1185">Reference proteome</keyword>
<dbReference type="Pfam" id="PF00001">
    <property type="entry name" value="7tm_1"/>
    <property type="match status" value="1"/>
</dbReference>
<accession>R7V120</accession>
<feature type="transmembrane region" description="Helical" evidence="5">
    <location>
        <begin position="319"/>
        <end position="344"/>
    </location>
</feature>
<feature type="transmembrane region" description="Helical" evidence="5">
    <location>
        <begin position="65"/>
        <end position="91"/>
    </location>
</feature>
<dbReference type="InterPro" id="IPR017452">
    <property type="entry name" value="GPCR_Rhodpsn_7TM"/>
</dbReference>
<proteinExistence type="predicted"/>
<gene>
    <name evidence="7" type="ORF">CAPTEDRAFT_201292</name>
</gene>
<evidence type="ECO:0000313" key="9">
    <source>
        <dbReference type="Proteomes" id="UP000014760"/>
    </source>
</evidence>
<dbReference type="InterPro" id="IPR052954">
    <property type="entry name" value="GPCR-Ligand_Int"/>
</dbReference>
<name>R7V120_CAPTE</name>
<feature type="transmembrane region" description="Helical" evidence="5">
    <location>
        <begin position="98"/>
        <end position="120"/>
    </location>
</feature>
<evidence type="ECO:0000313" key="7">
    <source>
        <dbReference type="EMBL" id="ELU09401.1"/>
    </source>
</evidence>
<reference evidence="7 9" key="2">
    <citation type="journal article" date="2013" name="Nature">
        <title>Insights into bilaterian evolution from three spiralian genomes.</title>
        <authorList>
            <person name="Simakov O."/>
            <person name="Marletaz F."/>
            <person name="Cho S.J."/>
            <person name="Edsinger-Gonzales E."/>
            <person name="Havlak P."/>
            <person name="Hellsten U."/>
            <person name="Kuo D.H."/>
            <person name="Larsson T."/>
            <person name="Lv J."/>
            <person name="Arendt D."/>
            <person name="Savage R."/>
            <person name="Osoegawa K."/>
            <person name="de Jong P."/>
            <person name="Grimwood J."/>
            <person name="Chapman J.A."/>
            <person name="Shapiro H."/>
            <person name="Aerts A."/>
            <person name="Otillar R.P."/>
            <person name="Terry A.Y."/>
            <person name="Boore J.L."/>
            <person name="Grigoriev I.V."/>
            <person name="Lindberg D.R."/>
            <person name="Seaver E.C."/>
            <person name="Weisblat D.A."/>
            <person name="Putnam N.H."/>
            <person name="Rokhsar D.S."/>
        </authorList>
    </citation>
    <scope>NUCLEOTIDE SEQUENCE</scope>
    <source>
        <strain evidence="7 9">I ESC-2004</strain>
    </source>
</reference>
<dbReference type="EnsemblMetazoa" id="CapteT201292">
    <property type="protein sequence ID" value="CapteP201292"/>
    <property type="gene ID" value="CapteG201292"/>
</dbReference>
<feature type="domain" description="G-protein coupled receptors family 1 profile" evidence="6">
    <location>
        <begin position="82"/>
        <end position="341"/>
    </location>
</feature>
<dbReference type="HOGENOM" id="CLU_009579_24_7_1"/>
<keyword evidence="4 5" id="KW-0472">Membrane</keyword>
<dbReference type="AlphaFoldDB" id="R7V120"/>
<protein>
    <recommendedName>
        <fullName evidence="6">G-protein coupled receptors family 1 profile domain-containing protein</fullName>
    </recommendedName>
</protein>
<feature type="transmembrane region" description="Helical" evidence="5">
    <location>
        <begin position="153"/>
        <end position="171"/>
    </location>
</feature>
<evidence type="ECO:0000256" key="2">
    <source>
        <dbReference type="ARBA" id="ARBA00022692"/>
    </source>
</evidence>
<reference evidence="9" key="1">
    <citation type="submission" date="2012-12" db="EMBL/GenBank/DDBJ databases">
        <authorList>
            <person name="Hellsten U."/>
            <person name="Grimwood J."/>
            <person name="Chapman J.A."/>
            <person name="Shapiro H."/>
            <person name="Aerts A."/>
            <person name="Otillar R.P."/>
            <person name="Terry A.Y."/>
            <person name="Boore J.L."/>
            <person name="Simakov O."/>
            <person name="Marletaz F."/>
            <person name="Cho S.-J."/>
            <person name="Edsinger-Gonzales E."/>
            <person name="Havlak P."/>
            <person name="Kuo D.-H."/>
            <person name="Larsson T."/>
            <person name="Lv J."/>
            <person name="Arendt D."/>
            <person name="Savage R."/>
            <person name="Osoegawa K."/>
            <person name="de Jong P."/>
            <person name="Lindberg D.R."/>
            <person name="Seaver E.C."/>
            <person name="Weisblat D.A."/>
            <person name="Putnam N.H."/>
            <person name="Grigoriev I.V."/>
            <person name="Rokhsar D.S."/>
        </authorList>
    </citation>
    <scope>NUCLEOTIDE SEQUENCE</scope>
    <source>
        <strain evidence="9">I ESC-2004</strain>
    </source>
</reference>